<dbReference type="EMBL" id="JASVDS010000004">
    <property type="protein sequence ID" value="MDL5033175.1"/>
    <property type="molecule type" value="Genomic_DNA"/>
</dbReference>
<comment type="caution">
    <text evidence="1">The sequence shown here is derived from an EMBL/GenBank/DDBJ whole genome shotgun (WGS) entry which is preliminary data.</text>
</comment>
<dbReference type="RefSeq" id="WP_285983268.1">
    <property type="nucleotide sequence ID" value="NZ_JASVDS010000004.1"/>
</dbReference>
<evidence type="ECO:0000313" key="2">
    <source>
        <dbReference type="Proteomes" id="UP001238603"/>
    </source>
</evidence>
<proteinExistence type="predicted"/>
<gene>
    <name evidence="1" type="ORF">QRD43_14770</name>
</gene>
<keyword evidence="2" id="KW-1185">Reference proteome</keyword>
<accession>A0ABT7LLY9</accession>
<evidence type="ECO:0000313" key="1">
    <source>
        <dbReference type="EMBL" id="MDL5033175.1"/>
    </source>
</evidence>
<dbReference type="Proteomes" id="UP001238603">
    <property type="component" value="Unassembled WGS sequence"/>
</dbReference>
<sequence length="173" mass="19424">MDDSTNDSAAQTERLLVQGQVAVEQALLDELLRACRGGALQICCFDTDFQRWPLSNPAVLEALRQWVAPQRRLRLLAHDYEALARRHPRFVQWRQLYGHAVEARQLSDEGPVDHRRPAGLLLGEPPRLWRLLDARQGRAVVESDAGAQGAALEWFDAVSQRSEESFASSTLGL</sequence>
<name>A0ABT7LLY9_9BURK</name>
<reference evidence="1 2" key="1">
    <citation type="submission" date="2023-06" db="EMBL/GenBank/DDBJ databases">
        <title>Pelomonas sp. APW6 16S ribosomal RNA gene genome sequencing and assembly.</title>
        <authorList>
            <person name="Woo H."/>
        </authorList>
    </citation>
    <scope>NUCLEOTIDE SEQUENCE [LARGE SCALE GENOMIC DNA]</scope>
    <source>
        <strain evidence="1 2">APW6</strain>
    </source>
</reference>
<organism evidence="1 2">
    <name type="scientific">Roseateles subflavus</name>
    <dbReference type="NCBI Taxonomy" id="3053353"/>
    <lineage>
        <taxon>Bacteria</taxon>
        <taxon>Pseudomonadati</taxon>
        <taxon>Pseudomonadota</taxon>
        <taxon>Betaproteobacteria</taxon>
        <taxon>Burkholderiales</taxon>
        <taxon>Sphaerotilaceae</taxon>
        <taxon>Roseateles</taxon>
    </lineage>
</organism>
<protein>
    <submittedName>
        <fullName evidence="1">Uncharacterized protein</fullName>
    </submittedName>
</protein>